<feature type="domain" description="ABC transporter family G" evidence="7">
    <location>
        <begin position="894"/>
        <end position="958"/>
    </location>
</feature>
<keyword evidence="9" id="KW-1185">Reference proteome</keyword>
<evidence type="ECO:0000256" key="5">
    <source>
        <dbReference type="ARBA" id="ARBA00023136"/>
    </source>
</evidence>
<evidence type="ECO:0000256" key="4">
    <source>
        <dbReference type="ARBA" id="ARBA00022989"/>
    </source>
</evidence>
<evidence type="ECO:0008006" key="10">
    <source>
        <dbReference type="Google" id="ProtNLM"/>
    </source>
</evidence>
<keyword evidence="3" id="KW-0812">Transmembrane</keyword>
<keyword evidence="4" id="KW-1133">Transmembrane helix</keyword>
<proteinExistence type="predicted"/>
<keyword evidence="5" id="KW-0472">Membrane</keyword>
<sequence length="1033" mass="115939">MALVATEPMYAVVGAGARLPIARPSGKLEVTIRQAEKAHTEEGDPAHKQEIQDYLDFCHQARRAGRKAALERRATSVQGGGNHDWHKFRWPLGQSKGKSRFVCTECGMLEMKPTNNLSTSCPWAFTATTIQRRRHLITKVRKVARSKALREALGYLEKAKFGFHYFAIFGSSHFGEVRHKDGAHVPTVQARLPSTSSTAELRKQITVSTQGFTKQLISTGDQAAPTEFTAEHSLLRLATLNVQGLSIKAVKVFTLAKIYDVDILCIQEARLSLTSLPAMIKYARRRGYKYTAAGPPGLNDGRFLIDPIIFSKQPIVQLEVPEFAGNDRVVMAALHLPRAEPIVLANLHGYTPMAGTKAMLQHVFQHAAVLRRRLCCIGDWNMVPTEGCVAEVLLNCRLHLPETPAEIDKATHDKGRHLDYALFHRDLTVTHRGQAEGVADHDLVYYDLACYSQEEQYTYKSRAPLIGDEDITEDTWEEVYNQFAHLFDKAESHQDANAMWQLLSDHSESLLTHEVAKGRPRSASAKVVHFHGSSTKHVNDETNALAQLYKLRRVDLHTDFGKGILEEIIHNREQNDKLARLSSWNEDMTTNDSKTLAWLKRQRPDIPVQEVRESADEFIHLLPDANSAQGSPTQLLVDATGLGFAGGSIHELPQGQAEIQQNSWKHWPRRLRAPEMLALPSSGLRSTSPRRSIAAAWRVLYTYFDTRARQLACSMLCRAFTPRGLLHGCPASVILILCDMNLWIKYVGSLVYRKWDTLLLDVILARPERSSRALAIAVAGPQSSVEFQLDFDSLMHELRRLRRHHRGQPQARDLHPRWEEVLRQWGWKAKPPTTTATTSATDLEPLVSTYTTRDGDLDLTRVGKSTLLHIAWRAHLDQVWKMAKLGMTIVMVVHQPRYSLFTLIDDVLLLGKGGSTVYIGPTTEAKGYFERLGFIMPPNENAADWMMDMMSGQVEDHLTRIPKAELPEALFDAWERAPEVLAARAARAALEGGGCSTLEAATVNRTPPRRGNSGSWTDEDHKVGEELIKHHIK</sequence>
<dbReference type="InterPro" id="IPR036691">
    <property type="entry name" value="Endo/exonu/phosph_ase_sf"/>
</dbReference>
<feature type="non-terminal residue" evidence="8">
    <location>
        <position position="1033"/>
    </location>
</feature>
<dbReference type="EMBL" id="CAUYUJ010003783">
    <property type="protein sequence ID" value="CAK0806798.1"/>
    <property type="molecule type" value="Genomic_DNA"/>
</dbReference>
<organism evidence="8 9">
    <name type="scientific">Prorocentrum cordatum</name>
    <dbReference type="NCBI Taxonomy" id="2364126"/>
    <lineage>
        <taxon>Eukaryota</taxon>
        <taxon>Sar</taxon>
        <taxon>Alveolata</taxon>
        <taxon>Dinophyceae</taxon>
        <taxon>Prorocentrales</taxon>
        <taxon>Prorocentraceae</taxon>
        <taxon>Prorocentrum</taxon>
    </lineage>
</organism>
<feature type="domain" description="Endonuclease/exonuclease/phosphatase" evidence="6">
    <location>
        <begin position="238"/>
        <end position="431"/>
    </location>
</feature>
<name>A0ABN9QPA7_9DINO</name>
<gene>
    <name evidence="8" type="ORF">PCOR1329_LOCUS12902</name>
</gene>
<comment type="subcellular location">
    <subcellularLocation>
        <location evidence="1">Membrane</location>
        <topology evidence="1">Multi-pass membrane protein</topology>
    </subcellularLocation>
</comment>
<dbReference type="InterPro" id="IPR043926">
    <property type="entry name" value="ABCG_dom"/>
</dbReference>
<dbReference type="InterPro" id="IPR050352">
    <property type="entry name" value="ABCG_transporters"/>
</dbReference>
<evidence type="ECO:0000259" key="7">
    <source>
        <dbReference type="Pfam" id="PF19055"/>
    </source>
</evidence>
<dbReference type="PANTHER" id="PTHR48041">
    <property type="entry name" value="ABC TRANSPORTER G FAMILY MEMBER 28"/>
    <property type="match status" value="1"/>
</dbReference>
<evidence type="ECO:0000259" key="6">
    <source>
        <dbReference type="Pfam" id="PF03372"/>
    </source>
</evidence>
<dbReference type="SUPFAM" id="SSF56219">
    <property type="entry name" value="DNase I-like"/>
    <property type="match status" value="1"/>
</dbReference>
<dbReference type="Pfam" id="PF03372">
    <property type="entry name" value="Exo_endo_phos"/>
    <property type="match status" value="1"/>
</dbReference>
<accession>A0ABN9QPA7</accession>
<protein>
    <recommendedName>
        <fullName evidence="10">Endonuclease/exonuclease/phosphatase domain-containing protein</fullName>
    </recommendedName>
</protein>
<evidence type="ECO:0000313" key="8">
    <source>
        <dbReference type="EMBL" id="CAK0806798.1"/>
    </source>
</evidence>
<evidence type="ECO:0000313" key="9">
    <source>
        <dbReference type="Proteomes" id="UP001189429"/>
    </source>
</evidence>
<dbReference type="InterPro" id="IPR005135">
    <property type="entry name" value="Endo/exonuclease/phosphatase"/>
</dbReference>
<keyword evidence="2" id="KW-0813">Transport</keyword>
<dbReference type="Pfam" id="PF19055">
    <property type="entry name" value="ABC2_membrane_7"/>
    <property type="match status" value="1"/>
</dbReference>
<dbReference type="PANTHER" id="PTHR48041:SF91">
    <property type="entry name" value="ABC TRANSPORTER G FAMILY MEMBER 28"/>
    <property type="match status" value="1"/>
</dbReference>
<comment type="caution">
    <text evidence="8">The sequence shown here is derived from an EMBL/GenBank/DDBJ whole genome shotgun (WGS) entry which is preliminary data.</text>
</comment>
<evidence type="ECO:0000256" key="1">
    <source>
        <dbReference type="ARBA" id="ARBA00004141"/>
    </source>
</evidence>
<dbReference type="Gene3D" id="3.60.10.10">
    <property type="entry name" value="Endonuclease/exonuclease/phosphatase"/>
    <property type="match status" value="1"/>
</dbReference>
<reference evidence="8" key="1">
    <citation type="submission" date="2023-10" db="EMBL/GenBank/DDBJ databases">
        <authorList>
            <person name="Chen Y."/>
            <person name="Shah S."/>
            <person name="Dougan E. K."/>
            <person name="Thang M."/>
            <person name="Chan C."/>
        </authorList>
    </citation>
    <scope>NUCLEOTIDE SEQUENCE [LARGE SCALE GENOMIC DNA]</scope>
</reference>
<evidence type="ECO:0000256" key="2">
    <source>
        <dbReference type="ARBA" id="ARBA00022448"/>
    </source>
</evidence>
<dbReference type="Proteomes" id="UP001189429">
    <property type="component" value="Unassembled WGS sequence"/>
</dbReference>
<evidence type="ECO:0000256" key="3">
    <source>
        <dbReference type="ARBA" id="ARBA00022692"/>
    </source>
</evidence>